<evidence type="ECO:0000256" key="1">
    <source>
        <dbReference type="SAM" id="MobiDB-lite"/>
    </source>
</evidence>
<gene>
    <name evidence="2" type="ORF">H9761_15960</name>
</gene>
<dbReference type="Gene3D" id="1.25.40.10">
    <property type="entry name" value="Tetratricopeptide repeat domain"/>
    <property type="match status" value="1"/>
</dbReference>
<evidence type="ECO:0008006" key="4">
    <source>
        <dbReference type="Google" id="ProtNLM"/>
    </source>
</evidence>
<name>A0A9D2SSE9_9FIRM</name>
<reference evidence="2" key="1">
    <citation type="journal article" date="2021" name="PeerJ">
        <title>Extensive microbial diversity within the chicken gut microbiome revealed by metagenomics and culture.</title>
        <authorList>
            <person name="Gilroy R."/>
            <person name="Ravi A."/>
            <person name="Getino M."/>
            <person name="Pursley I."/>
            <person name="Horton D.L."/>
            <person name="Alikhan N.F."/>
            <person name="Baker D."/>
            <person name="Gharbi K."/>
            <person name="Hall N."/>
            <person name="Watson M."/>
            <person name="Adriaenssens E.M."/>
            <person name="Foster-Nyarko E."/>
            <person name="Jarju S."/>
            <person name="Secka A."/>
            <person name="Antonio M."/>
            <person name="Oren A."/>
            <person name="Chaudhuri R.R."/>
            <person name="La Ragione R."/>
            <person name="Hildebrand F."/>
            <person name="Pallen M.J."/>
        </authorList>
    </citation>
    <scope>NUCLEOTIDE SEQUENCE</scope>
    <source>
        <strain evidence="2">USAMLcec2-132</strain>
    </source>
</reference>
<evidence type="ECO:0000313" key="2">
    <source>
        <dbReference type="EMBL" id="HJC25171.1"/>
    </source>
</evidence>
<dbReference type="InterPro" id="IPR011990">
    <property type="entry name" value="TPR-like_helical_dom_sf"/>
</dbReference>
<dbReference type="AlphaFoldDB" id="A0A9D2SSE9"/>
<proteinExistence type="predicted"/>
<sequence>MRSMEEIYEELNGLIGEGRWTEIEPFLRGRMDEAREEESNGVYVAAGNELLSFYRQSGQYEKAFAVSEDILLLMEELNLEDTEHFALVLMSTGAAYEGAGRPYEAERCYARAVRIMDGKKGGELLLAEALTRQGLLVLAGAERQEAQEPGLNQAEPFPRPDQAKPLLHPEQAEQLLVRAEELFAKVEEEHISREGKDGAPDDQAAIYRLTALSGMGEAAFRRKDYVRSLACYEKAAEKSASLFGASEGTRLFWKNCAAVCAALSDPEKEAHYRAMADGASGPECSGLPVSDGLSGTKPGGNAS</sequence>
<feature type="region of interest" description="Disordered" evidence="1">
    <location>
        <begin position="277"/>
        <end position="303"/>
    </location>
</feature>
<dbReference type="Proteomes" id="UP000823891">
    <property type="component" value="Unassembled WGS sequence"/>
</dbReference>
<evidence type="ECO:0000313" key="3">
    <source>
        <dbReference type="Proteomes" id="UP000823891"/>
    </source>
</evidence>
<accession>A0A9D2SSE9</accession>
<protein>
    <recommendedName>
        <fullName evidence="4">Tetratricopeptide repeat protein</fullName>
    </recommendedName>
</protein>
<dbReference type="InterPro" id="IPR019734">
    <property type="entry name" value="TPR_rpt"/>
</dbReference>
<organism evidence="2 3">
    <name type="scientific">Candidatus Eisenbergiella merdavium</name>
    <dbReference type="NCBI Taxonomy" id="2838551"/>
    <lineage>
        <taxon>Bacteria</taxon>
        <taxon>Bacillati</taxon>
        <taxon>Bacillota</taxon>
        <taxon>Clostridia</taxon>
        <taxon>Lachnospirales</taxon>
        <taxon>Lachnospiraceae</taxon>
        <taxon>Eisenbergiella</taxon>
    </lineage>
</organism>
<dbReference type="EMBL" id="DWWS01000055">
    <property type="protein sequence ID" value="HJC25171.1"/>
    <property type="molecule type" value="Genomic_DNA"/>
</dbReference>
<comment type="caution">
    <text evidence="2">The sequence shown here is derived from an EMBL/GenBank/DDBJ whole genome shotgun (WGS) entry which is preliminary data.</text>
</comment>
<reference evidence="2" key="2">
    <citation type="submission" date="2021-04" db="EMBL/GenBank/DDBJ databases">
        <authorList>
            <person name="Gilroy R."/>
        </authorList>
    </citation>
    <scope>NUCLEOTIDE SEQUENCE</scope>
    <source>
        <strain evidence="2">USAMLcec2-132</strain>
    </source>
</reference>
<dbReference type="SUPFAM" id="SSF48452">
    <property type="entry name" value="TPR-like"/>
    <property type="match status" value="1"/>
</dbReference>
<dbReference type="SMART" id="SM00028">
    <property type="entry name" value="TPR"/>
    <property type="match status" value="2"/>
</dbReference>